<comment type="caution">
    <text evidence="11">The sequence shown here is derived from an EMBL/GenBank/DDBJ whole genome shotgun (WGS) entry which is preliminary data.</text>
</comment>
<feature type="signal peptide" evidence="9">
    <location>
        <begin position="1"/>
        <end position="24"/>
    </location>
</feature>
<dbReference type="InterPro" id="IPR009038">
    <property type="entry name" value="GOLD_dom"/>
</dbReference>
<evidence type="ECO:0000313" key="12">
    <source>
        <dbReference type="Proteomes" id="UP000812966"/>
    </source>
</evidence>
<evidence type="ECO:0000256" key="7">
    <source>
        <dbReference type="RuleBase" id="RU003827"/>
    </source>
</evidence>
<dbReference type="InterPro" id="IPR015720">
    <property type="entry name" value="Emp24-like"/>
</dbReference>
<dbReference type="PROSITE" id="PS50866">
    <property type="entry name" value="GOLD"/>
    <property type="match status" value="1"/>
</dbReference>
<proteinExistence type="inferred from homology"/>
<accession>A0A8K0JL97</accession>
<evidence type="ECO:0000259" key="10">
    <source>
        <dbReference type="PROSITE" id="PS50866"/>
    </source>
</evidence>
<keyword evidence="5 8" id="KW-1133">Transmembrane helix</keyword>
<name>A0A8K0JL97_9TREE</name>
<keyword evidence="4 9" id="KW-0732">Signal</keyword>
<comment type="similarity">
    <text evidence="2 7">Belongs to the EMP24/GP25L family.</text>
</comment>
<evidence type="ECO:0000256" key="5">
    <source>
        <dbReference type="ARBA" id="ARBA00022989"/>
    </source>
</evidence>
<evidence type="ECO:0000256" key="6">
    <source>
        <dbReference type="ARBA" id="ARBA00023136"/>
    </source>
</evidence>
<keyword evidence="6 8" id="KW-0472">Membrane</keyword>
<dbReference type="SMART" id="SM01190">
    <property type="entry name" value="EMP24_GP25L"/>
    <property type="match status" value="1"/>
</dbReference>
<evidence type="ECO:0000256" key="8">
    <source>
        <dbReference type="SAM" id="Phobius"/>
    </source>
</evidence>
<evidence type="ECO:0000313" key="11">
    <source>
        <dbReference type="EMBL" id="KAG7544256.1"/>
    </source>
</evidence>
<feature type="transmembrane region" description="Helical" evidence="8">
    <location>
        <begin position="187"/>
        <end position="209"/>
    </location>
</feature>
<evidence type="ECO:0000256" key="9">
    <source>
        <dbReference type="SAM" id="SignalP"/>
    </source>
</evidence>
<keyword evidence="3 7" id="KW-0812">Transmembrane</keyword>
<organism evidence="11 12">
    <name type="scientific">Filobasidium floriforme</name>
    <dbReference type="NCBI Taxonomy" id="5210"/>
    <lineage>
        <taxon>Eukaryota</taxon>
        <taxon>Fungi</taxon>
        <taxon>Dikarya</taxon>
        <taxon>Basidiomycota</taxon>
        <taxon>Agaricomycotina</taxon>
        <taxon>Tremellomycetes</taxon>
        <taxon>Filobasidiales</taxon>
        <taxon>Filobasidiaceae</taxon>
        <taxon>Filobasidium</taxon>
    </lineage>
</organism>
<keyword evidence="12" id="KW-1185">Reference proteome</keyword>
<evidence type="ECO:0000256" key="4">
    <source>
        <dbReference type="ARBA" id="ARBA00022729"/>
    </source>
</evidence>
<dbReference type="AlphaFoldDB" id="A0A8K0JL97"/>
<reference evidence="11" key="1">
    <citation type="submission" date="2020-04" db="EMBL/GenBank/DDBJ databases">
        <title>Analysis of mating type loci in Filobasidium floriforme.</title>
        <authorList>
            <person name="Nowrousian M."/>
        </authorList>
    </citation>
    <scope>NUCLEOTIDE SEQUENCE</scope>
    <source>
        <strain evidence="11">CBS 6242</strain>
    </source>
</reference>
<evidence type="ECO:0000256" key="1">
    <source>
        <dbReference type="ARBA" id="ARBA00004479"/>
    </source>
</evidence>
<evidence type="ECO:0000256" key="3">
    <source>
        <dbReference type="ARBA" id="ARBA00022692"/>
    </source>
</evidence>
<feature type="chain" id="PRO_5035479949" description="GOLD domain-containing protein" evidence="9">
    <location>
        <begin position="25"/>
        <end position="219"/>
    </location>
</feature>
<gene>
    <name evidence="11" type="ORF">FFLO_03369</name>
</gene>
<comment type="subcellular location">
    <subcellularLocation>
        <location evidence="1 7">Membrane</location>
        <topology evidence="1 7">Single-pass type I membrane protein</topology>
    </subcellularLocation>
</comment>
<feature type="domain" description="GOLD" evidence="10">
    <location>
        <begin position="34"/>
        <end position="131"/>
    </location>
</feature>
<sequence>MKIIAGSVISLIWAALLSAWTAQALHFYLESNEQRCFLEELPSDTVVEGHYRALEWVEENKSWEQSKEMGIQVVVEEVASGEVVANVHGKPEGKFTFTSHEPGDHSICLQSNSSSGYFSSTHIKLYLDIAVGTTRRDPSHDTGHIQTLASKLQDLNDRVSAVRREQQYQREIEATFRDASERVNGRAVWWSVWQIVVLIGVAVAEMRYLKHYFADKKLR</sequence>
<dbReference type="PANTHER" id="PTHR22811">
    <property type="entry name" value="TRANSMEMBRANE EMP24 DOMAIN-CONTAINING PROTEIN"/>
    <property type="match status" value="1"/>
</dbReference>
<dbReference type="OrthoDB" id="3427at2759"/>
<dbReference type="GO" id="GO:0016020">
    <property type="term" value="C:membrane"/>
    <property type="evidence" value="ECO:0007669"/>
    <property type="project" value="UniProtKB-SubCell"/>
</dbReference>
<evidence type="ECO:0000256" key="2">
    <source>
        <dbReference type="ARBA" id="ARBA00007104"/>
    </source>
</evidence>
<dbReference type="Proteomes" id="UP000812966">
    <property type="component" value="Unassembled WGS sequence"/>
</dbReference>
<dbReference type="EMBL" id="JABELV010000061">
    <property type="protein sequence ID" value="KAG7544256.1"/>
    <property type="molecule type" value="Genomic_DNA"/>
</dbReference>
<dbReference type="Pfam" id="PF01105">
    <property type="entry name" value="EMP24_GP25L"/>
    <property type="match status" value="1"/>
</dbReference>
<protein>
    <recommendedName>
        <fullName evidence="10">GOLD domain-containing protein</fullName>
    </recommendedName>
</protein>